<dbReference type="SMART" id="SM00418">
    <property type="entry name" value="HTH_ARSR"/>
    <property type="match status" value="1"/>
</dbReference>
<dbReference type="Gene3D" id="1.10.10.10">
    <property type="entry name" value="Winged helix-like DNA-binding domain superfamily/Winged helix DNA-binding domain"/>
    <property type="match status" value="1"/>
</dbReference>
<keyword evidence="3" id="KW-0804">Transcription</keyword>
<sequence>MITLNWLKKYKKCAKKLFVYLRNADLFVYLRTQMVQSTEIIEVDMSKQPFTEDQLQLARIAKALGHPVRIAILQMLAGQSCCYHGDMSEVIPVAKSTLSQHLNELKEVGLIRGEFTPPTVKYCINQENWAAARELLGGFIDRVARAESYC</sequence>
<dbReference type="InterPro" id="IPR051081">
    <property type="entry name" value="HTH_MetalResp_TranReg"/>
</dbReference>
<dbReference type="InterPro" id="IPR011991">
    <property type="entry name" value="ArsR-like_HTH"/>
</dbReference>
<accession>A0A124FXJ7</accession>
<evidence type="ECO:0000259" key="4">
    <source>
        <dbReference type="PROSITE" id="PS50987"/>
    </source>
</evidence>
<evidence type="ECO:0000313" key="6">
    <source>
        <dbReference type="Proteomes" id="UP000053860"/>
    </source>
</evidence>
<dbReference type="PANTHER" id="PTHR33154:SF15">
    <property type="entry name" value="REGULATORY PROTEIN ARSR"/>
    <property type="match status" value="1"/>
</dbReference>
<dbReference type="CDD" id="cd00090">
    <property type="entry name" value="HTH_ARSR"/>
    <property type="match status" value="1"/>
</dbReference>
<dbReference type="InterPro" id="IPR001845">
    <property type="entry name" value="HTH_ArsR_DNA-bd_dom"/>
</dbReference>
<dbReference type="PANTHER" id="PTHR33154">
    <property type="entry name" value="TRANSCRIPTIONAL REGULATOR, ARSR FAMILY"/>
    <property type="match status" value="1"/>
</dbReference>
<comment type="caution">
    <text evidence="5">The sequence shown here is derived from an EMBL/GenBank/DDBJ whole genome shotgun (WGS) entry which is preliminary data.</text>
</comment>
<dbReference type="AlphaFoldDB" id="A0A124FXJ7"/>
<dbReference type="GO" id="GO:0003700">
    <property type="term" value="F:DNA-binding transcription factor activity"/>
    <property type="evidence" value="ECO:0007669"/>
    <property type="project" value="InterPro"/>
</dbReference>
<dbReference type="Proteomes" id="UP000053860">
    <property type="component" value="Unassembled WGS sequence"/>
</dbReference>
<dbReference type="GO" id="GO:0003677">
    <property type="term" value="F:DNA binding"/>
    <property type="evidence" value="ECO:0007669"/>
    <property type="project" value="UniProtKB-KW"/>
</dbReference>
<keyword evidence="1" id="KW-0805">Transcription regulation</keyword>
<dbReference type="PROSITE" id="PS50987">
    <property type="entry name" value="HTH_ARSR_2"/>
    <property type="match status" value="1"/>
</dbReference>
<dbReference type="Pfam" id="PF12840">
    <property type="entry name" value="HTH_20"/>
    <property type="match status" value="1"/>
</dbReference>
<dbReference type="InterPro" id="IPR036388">
    <property type="entry name" value="WH-like_DNA-bd_sf"/>
</dbReference>
<gene>
    <name evidence="5" type="ORF">XD92_0415</name>
</gene>
<organism evidence="5 6">
    <name type="scientific">Proteiniphilum acetatigenes</name>
    <dbReference type="NCBI Taxonomy" id="294710"/>
    <lineage>
        <taxon>Bacteria</taxon>
        <taxon>Pseudomonadati</taxon>
        <taxon>Bacteroidota</taxon>
        <taxon>Bacteroidia</taxon>
        <taxon>Bacteroidales</taxon>
        <taxon>Dysgonomonadaceae</taxon>
        <taxon>Proteiniphilum</taxon>
    </lineage>
</organism>
<keyword evidence="2" id="KW-0238">DNA-binding</keyword>
<evidence type="ECO:0000256" key="1">
    <source>
        <dbReference type="ARBA" id="ARBA00023015"/>
    </source>
</evidence>
<dbReference type="SUPFAM" id="SSF46785">
    <property type="entry name" value="Winged helix' DNA-binding domain"/>
    <property type="match status" value="1"/>
</dbReference>
<dbReference type="InterPro" id="IPR036390">
    <property type="entry name" value="WH_DNA-bd_sf"/>
</dbReference>
<feature type="domain" description="HTH arsR-type" evidence="4">
    <location>
        <begin position="49"/>
        <end position="147"/>
    </location>
</feature>
<evidence type="ECO:0000313" key="5">
    <source>
        <dbReference type="EMBL" id="KUK78265.1"/>
    </source>
</evidence>
<protein>
    <recommendedName>
        <fullName evidence="4">HTH arsR-type domain-containing protein</fullName>
    </recommendedName>
</protein>
<evidence type="ECO:0000256" key="2">
    <source>
        <dbReference type="ARBA" id="ARBA00023125"/>
    </source>
</evidence>
<dbReference type="EMBL" id="LGGN01000052">
    <property type="protein sequence ID" value="KUK78265.1"/>
    <property type="molecule type" value="Genomic_DNA"/>
</dbReference>
<evidence type="ECO:0000256" key="3">
    <source>
        <dbReference type="ARBA" id="ARBA00023163"/>
    </source>
</evidence>
<reference evidence="6" key="1">
    <citation type="journal article" date="2015" name="MBio">
        <title>Genome-Resolved Metagenomic Analysis Reveals Roles for Candidate Phyla and Other Microbial Community Members in Biogeochemical Transformations in Oil Reservoirs.</title>
        <authorList>
            <person name="Hu P."/>
            <person name="Tom L."/>
            <person name="Singh A."/>
            <person name="Thomas B.C."/>
            <person name="Baker B.J."/>
            <person name="Piceno Y.M."/>
            <person name="Andersen G.L."/>
            <person name="Banfield J.F."/>
        </authorList>
    </citation>
    <scope>NUCLEOTIDE SEQUENCE [LARGE SCALE GENOMIC DNA]</scope>
</reference>
<proteinExistence type="predicted"/>
<name>A0A124FXJ7_9BACT</name>